<evidence type="ECO:0000256" key="1">
    <source>
        <dbReference type="ARBA" id="ARBA00004141"/>
    </source>
</evidence>
<evidence type="ECO:0000313" key="10">
    <source>
        <dbReference type="EMBL" id="KAK6359173.1"/>
    </source>
</evidence>
<evidence type="ECO:0000256" key="6">
    <source>
        <dbReference type="ARBA" id="ARBA00023136"/>
    </source>
</evidence>
<feature type="transmembrane region" description="Helical" evidence="8">
    <location>
        <begin position="355"/>
        <end position="376"/>
    </location>
</feature>
<dbReference type="EMBL" id="JAVHNQ010000001">
    <property type="protein sequence ID" value="KAK6359173.1"/>
    <property type="molecule type" value="Genomic_DNA"/>
</dbReference>
<feature type="transmembrane region" description="Helical" evidence="8">
    <location>
        <begin position="303"/>
        <end position="323"/>
    </location>
</feature>
<protein>
    <recommendedName>
        <fullName evidence="9">Peptidase S54 rhomboid domain-containing protein</fullName>
    </recommendedName>
</protein>
<feature type="transmembrane region" description="Helical" evidence="8">
    <location>
        <begin position="186"/>
        <end position="208"/>
    </location>
</feature>
<name>A0AAV9VC85_9PEZI</name>
<evidence type="ECO:0000256" key="4">
    <source>
        <dbReference type="ARBA" id="ARBA00022801"/>
    </source>
</evidence>
<keyword evidence="4" id="KW-0378">Hydrolase</keyword>
<comment type="similarity">
    <text evidence="2">Belongs to the peptidase S54 family.</text>
</comment>
<evidence type="ECO:0000313" key="11">
    <source>
        <dbReference type="Proteomes" id="UP001375240"/>
    </source>
</evidence>
<keyword evidence="6 8" id="KW-0472">Membrane</keyword>
<dbReference type="PANTHER" id="PTHR43731">
    <property type="entry name" value="RHOMBOID PROTEASE"/>
    <property type="match status" value="1"/>
</dbReference>
<dbReference type="InterPro" id="IPR022764">
    <property type="entry name" value="Peptidase_S54_rhomboid_dom"/>
</dbReference>
<evidence type="ECO:0000256" key="8">
    <source>
        <dbReference type="SAM" id="Phobius"/>
    </source>
</evidence>
<dbReference type="InterPro" id="IPR035952">
    <property type="entry name" value="Rhomboid-like_sf"/>
</dbReference>
<accession>A0AAV9VC85</accession>
<comment type="subcellular location">
    <subcellularLocation>
        <location evidence="1">Membrane</location>
        <topology evidence="1">Multi-pass membrane protein</topology>
    </subcellularLocation>
</comment>
<dbReference type="GO" id="GO:0006465">
    <property type="term" value="P:signal peptide processing"/>
    <property type="evidence" value="ECO:0007669"/>
    <property type="project" value="TreeGrafter"/>
</dbReference>
<keyword evidence="5 8" id="KW-1133">Transmembrane helix</keyword>
<feature type="transmembrane region" description="Helical" evidence="8">
    <location>
        <begin position="220"/>
        <end position="243"/>
    </location>
</feature>
<evidence type="ECO:0000259" key="9">
    <source>
        <dbReference type="Pfam" id="PF01694"/>
    </source>
</evidence>
<evidence type="ECO:0000256" key="2">
    <source>
        <dbReference type="ARBA" id="ARBA00009045"/>
    </source>
</evidence>
<dbReference type="Pfam" id="PF01694">
    <property type="entry name" value="Rhomboid"/>
    <property type="match status" value="1"/>
</dbReference>
<dbReference type="PANTHER" id="PTHR43731:SF14">
    <property type="entry name" value="PRESENILIN-ASSOCIATED RHOMBOID-LIKE PROTEIN, MITOCHONDRIAL"/>
    <property type="match status" value="1"/>
</dbReference>
<dbReference type="SUPFAM" id="SSF144091">
    <property type="entry name" value="Rhomboid-like"/>
    <property type="match status" value="1"/>
</dbReference>
<feature type="transmembrane region" description="Helical" evidence="8">
    <location>
        <begin position="329"/>
        <end position="348"/>
    </location>
</feature>
<evidence type="ECO:0000256" key="7">
    <source>
        <dbReference type="SAM" id="MobiDB-lite"/>
    </source>
</evidence>
<dbReference type="GO" id="GO:0016020">
    <property type="term" value="C:membrane"/>
    <property type="evidence" value="ECO:0007669"/>
    <property type="project" value="UniProtKB-SubCell"/>
</dbReference>
<dbReference type="GO" id="GO:0004252">
    <property type="term" value="F:serine-type endopeptidase activity"/>
    <property type="evidence" value="ECO:0007669"/>
    <property type="project" value="InterPro"/>
</dbReference>
<dbReference type="AlphaFoldDB" id="A0AAV9VC85"/>
<organism evidence="10 11">
    <name type="scientific">Orbilia brochopaga</name>
    <dbReference type="NCBI Taxonomy" id="3140254"/>
    <lineage>
        <taxon>Eukaryota</taxon>
        <taxon>Fungi</taxon>
        <taxon>Dikarya</taxon>
        <taxon>Ascomycota</taxon>
        <taxon>Pezizomycotina</taxon>
        <taxon>Orbiliomycetes</taxon>
        <taxon>Orbiliales</taxon>
        <taxon>Orbiliaceae</taxon>
        <taxon>Orbilia</taxon>
    </lineage>
</organism>
<feature type="domain" description="Peptidase S54 rhomboid" evidence="9">
    <location>
        <begin position="266"/>
        <end position="405"/>
    </location>
</feature>
<feature type="transmembrane region" description="Helical" evidence="8">
    <location>
        <begin position="276"/>
        <end position="294"/>
    </location>
</feature>
<feature type="transmembrane region" description="Helical" evidence="8">
    <location>
        <begin position="388"/>
        <end position="408"/>
    </location>
</feature>
<reference evidence="10 11" key="1">
    <citation type="submission" date="2019-10" db="EMBL/GenBank/DDBJ databases">
        <authorList>
            <person name="Palmer J.M."/>
        </authorList>
    </citation>
    <scope>NUCLEOTIDE SEQUENCE [LARGE SCALE GENOMIC DNA]</scope>
    <source>
        <strain evidence="10 11">TWF696</strain>
    </source>
</reference>
<keyword evidence="3 8" id="KW-0812">Transmembrane</keyword>
<evidence type="ECO:0000256" key="5">
    <source>
        <dbReference type="ARBA" id="ARBA00022989"/>
    </source>
</evidence>
<dbReference type="Gene3D" id="1.20.1540.10">
    <property type="entry name" value="Rhomboid-like"/>
    <property type="match status" value="1"/>
</dbReference>
<dbReference type="Proteomes" id="UP001375240">
    <property type="component" value="Unassembled WGS sequence"/>
</dbReference>
<evidence type="ECO:0000256" key="3">
    <source>
        <dbReference type="ARBA" id="ARBA00022692"/>
    </source>
</evidence>
<comment type="caution">
    <text evidence="10">The sequence shown here is derived from an EMBL/GenBank/DDBJ whole genome shotgun (WGS) entry which is preliminary data.</text>
</comment>
<keyword evidence="11" id="KW-1185">Reference proteome</keyword>
<dbReference type="InterPro" id="IPR050925">
    <property type="entry name" value="Rhomboid_protease_S54"/>
</dbReference>
<proteinExistence type="inferred from homology"/>
<gene>
    <name evidence="10" type="ORF">TWF696_000338</name>
</gene>
<sequence>MVPLWGPCAVRRAASHFSASSASIFAIPARLAIGRPSHCLPQSQSITRISRTISTDSSKRNPSVLRRSTPVQCALKKHYSYFQKSIISPHRSFASLRRPSSRRPDGPAGTPPTPHSFHRIKDADEPLDPDSTRLQAASAEADSGSLEPIDPNNMKIGSPEWYDYYRERARLSDKDEPDEMHPIRRLVPSFVVMLLSIAGCCYYAITYVPPAKKDRLLPGVPMALATVGGIIASNFLILVAWRIPPLWRVLNKYFTQCPGEPVALSVLGSMVSHQAFWHYTCNMVALFFLGTTLCDQIGRGNFLALYVASGATSSFASLALNVFRRRFHVYGLGASGAIFGVVGAYATLNPDAELYFVLLPFFTLKAATMATVFGVYEFTAMLFGWSMWMDHAAHLFGLLTGAGLMVGLKAEAKRRRELILARQLKRANAVENNPRS</sequence>
<feature type="region of interest" description="Disordered" evidence="7">
    <location>
        <begin position="93"/>
        <end position="131"/>
    </location>
</feature>